<dbReference type="EMBL" id="CP031387">
    <property type="protein sequence ID" value="QPH03061.1"/>
    <property type="molecule type" value="Genomic_DNA"/>
</dbReference>
<feature type="binding site" description="axial binding residue" evidence="8">
    <location>
        <position position="488"/>
    </location>
    <ligand>
        <name>heme</name>
        <dbReference type="ChEBI" id="CHEBI:30413"/>
    </ligand>
    <ligandPart>
        <name>Fe</name>
        <dbReference type="ChEBI" id="CHEBI:18248"/>
    </ligandPart>
</feature>
<dbReference type="InterPro" id="IPR001128">
    <property type="entry name" value="Cyt_P450"/>
</dbReference>
<dbReference type="AlphaFoldDB" id="A0A7S9KU21"/>
<keyword evidence="11" id="KW-1185">Reference proteome</keyword>
<keyword evidence="4 8" id="KW-0479">Metal-binding</keyword>
<keyword evidence="9" id="KW-0812">Transmembrane</keyword>
<comment type="similarity">
    <text evidence="3">Belongs to the cytochrome P450 family.</text>
</comment>
<evidence type="ECO:0000256" key="6">
    <source>
        <dbReference type="ARBA" id="ARBA00023004"/>
    </source>
</evidence>
<dbReference type="Gene3D" id="1.10.630.10">
    <property type="entry name" value="Cytochrome P450"/>
    <property type="match status" value="1"/>
</dbReference>
<dbReference type="Proteomes" id="UP000594364">
    <property type="component" value="Chromosome 3"/>
</dbReference>
<keyword evidence="8" id="KW-0349">Heme</keyword>
<evidence type="ECO:0000313" key="10">
    <source>
        <dbReference type="EMBL" id="QPH03061.1"/>
    </source>
</evidence>
<keyword evidence="5" id="KW-0560">Oxidoreductase</keyword>
<evidence type="ECO:0000256" key="4">
    <source>
        <dbReference type="ARBA" id="ARBA00022723"/>
    </source>
</evidence>
<comment type="pathway">
    <text evidence="2">Secondary metabolite biosynthesis.</text>
</comment>
<sequence>MAFASLLHHIWNHAVDCAEQLTWWQTIVSFIIFCIMCSWLPGNGEMRAPFVGYRWPFEPTFWVRMRFIFQSLGMMTEGYSKFKDSMFKITTNDADWLVLSQRYLDDLQSLPAERLSHTDALVTMWGSSHSPFALLNKSDLSSRALRDVVAPNYAKDLDSLVDELRYSLEHDIDIQDGMYAPIFQLILRSSCWLTGSMRLDWKPIDALELSSKLVLRISQRILIGWPMSRDQELLECAQGYADAATVVQFALKLLPRQIRPLVYPLLPQAWATKSWIRRCDKILAKEMQRRQVLEKSDPVYEKPKDLLQGMVDLEPSRPVDKLGHDFLVQALISRMAPVVTMAQTLVDLALHPEDIEELRDEVLQVIGPDGAGLGNLRQSFTKLDKMDSVLRESARFTPLSMMTMHRRVQDAKGITLHDGVHLPRGTHVAFPAYHIGRDPKLVSGADIYDGLRWYRKDLGEAQENEAPKHRFVTPDSNYLTFGSGKYVCPGRFIAEHMLKLMMTAVLLRYEFKWPPGVPVPEQQYRHVFAYPSKTTLLIKRRKDGDQIL</sequence>
<dbReference type="GO" id="GO:0020037">
    <property type="term" value="F:heme binding"/>
    <property type="evidence" value="ECO:0007669"/>
    <property type="project" value="InterPro"/>
</dbReference>
<keyword evidence="7" id="KW-0325">Glycoprotein</keyword>
<dbReference type="PANTHER" id="PTHR46206">
    <property type="entry name" value="CYTOCHROME P450"/>
    <property type="match status" value="1"/>
</dbReference>
<dbReference type="Pfam" id="PF00067">
    <property type="entry name" value="p450"/>
    <property type="match status" value="1"/>
</dbReference>
<dbReference type="OrthoDB" id="1844152at2759"/>
<evidence type="ECO:0000256" key="8">
    <source>
        <dbReference type="PIRSR" id="PIRSR602401-1"/>
    </source>
</evidence>
<evidence type="ECO:0000256" key="1">
    <source>
        <dbReference type="ARBA" id="ARBA00001971"/>
    </source>
</evidence>
<keyword evidence="9" id="KW-0472">Membrane</keyword>
<dbReference type="GO" id="GO:0004497">
    <property type="term" value="F:monooxygenase activity"/>
    <property type="evidence" value="ECO:0007669"/>
    <property type="project" value="InterPro"/>
</dbReference>
<dbReference type="PRINTS" id="PR00463">
    <property type="entry name" value="EP450I"/>
</dbReference>
<accession>A0A7S9KU21</accession>
<keyword evidence="6 8" id="KW-0408">Iron</keyword>
<dbReference type="GO" id="GO:0016705">
    <property type="term" value="F:oxidoreductase activity, acting on paired donors, with incorporation or reduction of molecular oxygen"/>
    <property type="evidence" value="ECO:0007669"/>
    <property type="project" value="InterPro"/>
</dbReference>
<dbReference type="SUPFAM" id="SSF48264">
    <property type="entry name" value="Cytochrome P450"/>
    <property type="match status" value="1"/>
</dbReference>
<dbReference type="CDD" id="cd11041">
    <property type="entry name" value="CYP503A1-like"/>
    <property type="match status" value="1"/>
</dbReference>
<evidence type="ECO:0000256" key="9">
    <source>
        <dbReference type="SAM" id="Phobius"/>
    </source>
</evidence>
<evidence type="ECO:0000256" key="2">
    <source>
        <dbReference type="ARBA" id="ARBA00005179"/>
    </source>
</evidence>
<gene>
    <name evidence="10" type="ORF">C2857_007281</name>
</gene>
<reference evidence="10 11" key="1">
    <citation type="journal article" date="2018" name="PLoS Genet.">
        <title>Repeat elements organise 3D genome structure and mediate transcription in the filamentous fungus Epichloe festucae.</title>
        <authorList>
            <person name="Winter D.J."/>
            <person name="Ganley A.R.D."/>
            <person name="Young C.A."/>
            <person name="Liachko I."/>
            <person name="Schardl C.L."/>
            <person name="Dupont P.Y."/>
            <person name="Berry D."/>
            <person name="Ram A."/>
            <person name="Scott B."/>
            <person name="Cox M.P."/>
        </authorList>
    </citation>
    <scope>NUCLEOTIDE SEQUENCE [LARGE SCALE GENOMIC DNA]</scope>
    <source>
        <strain evidence="10 11">Fl1</strain>
    </source>
</reference>
<name>A0A7S9KU21_EPIFF</name>
<organism evidence="10 11">
    <name type="scientific">Epichloe festucae (strain Fl1)</name>
    <dbReference type="NCBI Taxonomy" id="877507"/>
    <lineage>
        <taxon>Eukaryota</taxon>
        <taxon>Fungi</taxon>
        <taxon>Dikarya</taxon>
        <taxon>Ascomycota</taxon>
        <taxon>Pezizomycotina</taxon>
        <taxon>Sordariomycetes</taxon>
        <taxon>Hypocreomycetidae</taxon>
        <taxon>Hypocreales</taxon>
        <taxon>Clavicipitaceae</taxon>
        <taxon>Epichloe</taxon>
    </lineage>
</organism>
<evidence type="ECO:0000256" key="5">
    <source>
        <dbReference type="ARBA" id="ARBA00023002"/>
    </source>
</evidence>
<protein>
    <submittedName>
        <fullName evidence="10">Uncharacterized protein</fullName>
    </submittedName>
</protein>
<comment type="cofactor">
    <cofactor evidence="1 8">
        <name>heme</name>
        <dbReference type="ChEBI" id="CHEBI:30413"/>
    </cofactor>
</comment>
<evidence type="ECO:0000313" key="11">
    <source>
        <dbReference type="Proteomes" id="UP000594364"/>
    </source>
</evidence>
<keyword evidence="9" id="KW-1133">Transmembrane helix</keyword>
<evidence type="ECO:0000256" key="3">
    <source>
        <dbReference type="ARBA" id="ARBA00010617"/>
    </source>
</evidence>
<evidence type="ECO:0000256" key="7">
    <source>
        <dbReference type="ARBA" id="ARBA00023180"/>
    </source>
</evidence>
<dbReference type="InterPro" id="IPR002401">
    <property type="entry name" value="Cyt_P450_E_grp-I"/>
</dbReference>
<feature type="transmembrane region" description="Helical" evidence="9">
    <location>
        <begin position="21"/>
        <end position="41"/>
    </location>
</feature>
<dbReference type="GO" id="GO:0005506">
    <property type="term" value="F:iron ion binding"/>
    <property type="evidence" value="ECO:0007669"/>
    <property type="project" value="InterPro"/>
</dbReference>
<dbReference type="InterPro" id="IPR036396">
    <property type="entry name" value="Cyt_P450_sf"/>
</dbReference>
<proteinExistence type="inferred from homology"/>